<evidence type="ECO:0000313" key="2">
    <source>
        <dbReference type="Proteomes" id="UP001165960"/>
    </source>
</evidence>
<name>A0ACC2TCF0_9FUNG</name>
<evidence type="ECO:0000313" key="1">
    <source>
        <dbReference type="EMBL" id="KAJ9072277.1"/>
    </source>
</evidence>
<proteinExistence type="predicted"/>
<keyword evidence="2" id="KW-1185">Reference proteome</keyword>
<reference evidence="1" key="1">
    <citation type="submission" date="2022-04" db="EMBL/GenBank/DDBJ databases">
        <title>Genome of the entomopathogenic fungus Entomophthora muscae.</title>
        <authorList>
            <person name="Elya C."/>
            <person name="Lovett B.R."/>
            <person name="Lee E."/>
            <person name="Macias A.M."/>
            <person name="Hajek A.E."/>
            <person name="De Bivort B.L."/>
            <person name="Kasson M.T."/>
            <person name="De Fine Licht H.H."/>
            <person name="Stajich J.E."/>
        </authorList>
    </citation>
    <scope>NUCLEOTIDE SEQUENCE</scope>
    <source>
        <strain evidence="1">Berkeley</strain>
    </source>
</reference>
<dbReference type="EMBL" id="QTSX02003032">
    <property type="protein sequence ID" value="KAJ9072277.1"/>
    <property type="molecule type" value="Genomic_DNA"/>
</dbReference>
<comment type="caution">
    <text evidence="1">The sequence shown here is derived from an EMBL/GenBank/DDBJ whole genome shotgun (WGS) entry which is preliminary data.</text>
</comment>
<protein>
    <submittedName>
        <fullName evidence="1">Uncharacterized protein</fullName>
    </submittedName>
</protein>
<gene>
    <name evidence="1" type="ORF">DSO57_1029284</name>
</gene>
<sequence length="295" mass="34540">MPRDRSRTPSRSPSKRRKHPSSKSSRRDRDDSRDSRDRREKSERSRHSEKSSSRSGDKSRDDKHSRRSRSRSPRRERHRTSERERESTRSRHRRSSRESSREASRKDRHEKYERSERGDKYADKSERSNRRHSDHRGEDSSRVSGTPKVHSESNLSSSSNSQMRADQRELYFAEEFDDPLKKKELDSVGKESKNGERKRRKLGCESWKTVLQSLRMNNVTSKVWSLEDDEDDDEAAAAPEGETVEAKPVISAEVESEKPEEVECPRPRFKSPTIEKDLSESEEDPLDAYDARHKS</sequence>
<dbReference type="Proteomes" id="UP001165960">
    <property type="component" value="Unassembled WGS sequence"/>
</dbReference>
<accession>A0ACC2TCF0</accession>
<organism evidence="1 2">
    <name type="scientific">Entomophthora muscae</name>
    <dbReference type="NCBI Taxonomy" id="34485"/>
    <lineage>
        <taxon>Eukaryota</taxon>
        <taxon>Fungi</taxon>
        <taxon>Fungi incertae sedis</taxon>
        <taxon>Zoopagomycota</taxon>
        <taxon>Entomophthoromycotina</taxon>
        <taxon>Entomophthoromycetes</taxon>
        <taxon>Entomophthorales</taxon>
        <taxon>Entomophthoraceae</taxon>
        <taxon>Entomophthora</taxon>
    </lineage>
</organism>